<reference evidence="10" key="1">
    <citation type="submission" date="2025-08" db="UniProtKB">
        <authorList>
            <consortium name="RefSeq"/>
        </authorList>
    </citation>
    <scope>IDENTIFICATION</scope>
    <source>
        <tissue evidence="10">Whole Larva</tissue>
    </source>
</reference>
<evidence type="ECO:0000313" key="9">
    <source>
        <dbReference type="Proteomes" id="UP000695000"/>
    </source>
</evidence>
<dbReference type="SUPFAM" id="SSF53474">
    <property type="entry name" value="alpha/beta-Hydrolases"/>
    <property type="match status" value="1"/>
</dbReference>
<comment type="similarity">
    <text evidence="1">Belongs to the palmitoyl-protein thioesterase family.</text>
</comment>
<dbReference type="PANTHER" id="PTHR11247:SF8">
    <property type="entry name" value="PALMITOYL-PROTEIN THIOESTERASE 1"/>
    <property type="match status" value="1"/>
</dbReference>
<proteinExistence type="inferred from homology"/>
<name>A0ABM1N0L3_NICVS</name>
<dbReference type="Gene3D" id="3.40.50.1820">
    <property type="entry name" value="alpha/beta hydrolase"/>
    <property type="match status" value="1"/>
</dbReference>
<evidence type="ECO:0000256" key="5">
    <source>
        <dbReference type="ARBA" id="ARBA00022801"/>
    </source>
</evidence>
<evidence type="ECO:0000256" key="3">
    <source>
        <dbReference type="ARBA" id="ARBA00014212"/>
    </source>
</evidence>
<evidence type="ECO:0000313" key="10">
    <source>
        <dbReference type="RefSeq" id="XP_017780363.1"/>
    </source>
</evidence>
<evidence type="ECO:0000256" key="2">
    <source>
        <dbReference type="ARBA" id="ARBA00012423"/>
    </source>
</evidence>
<dbReference type="Proteomes" id="UP000695000">
    <property type="component" value="Unplaced"/>
</dbReference>
<organism evidence="9 10">
    <name type="scientific">Nicrophorus vespilloides</name>
    <name type="common">Boreal carrion beetle</name>
    <dbReference type="NCBI Taxonomy" id="110193"/>
    <lineage>
        <taxon>Eukaryota</taxon>
        <taxon>Metazoa</taxon>
        <taxon>Ecdysozoa</taxon>
        <taxon>Arthropoda</taxon>
        <taxon>Hexapoda</taxon>
        <taxon>Insecta</taxon>
        <taxon>Pterygota</taxon>
        <taxon>Neoptera</taxon>
        <taxon>Endopterygota</taxon>
        <taxon>Coleoptera</taxon>
        <taxon>Polyphaga</taxon>
        <taxon>Staphyliniformia</taxon>
        <taxon>Silphidae</taxon>
        <taxon>Nicrophorinae</taxon>
        <taxon>Nicrophorus</taxon>
    </lineage>
</organism>
<protein>
    <recommendedName>
        <fullName evidence="3">Palmitoyl-protein thioesterase 1</fullName>
        <ecNumber evidence="2">3.1.2.22</ecNumber>
    </recommendedName>
    <alternativeName>
        <fullName evidence="8">Palmitoyl-protein hydrolase 1</fullName>
    </alternativeName>
</protein>
<dbReference type="Pfam" id="PF02089">
    <property type="entry name" value="Palm_thioest"/>
    <property type="match status" value="1"/>
</dbReference>
<dbReference type="GeneID" id="108565428"/>
<evidence type="ECO:0000256" key="1">
    <source>
        <dbReference type="ARBA" id="ARBA00010758"/>
    </source>
</evidence>
<evidence type="ECO:0000256" key="4">
    <source>
        <dbReference type="ARBA" id="ARBA00022729"/>
    </source>
</evidence>
<evidence type="ECO:0000256" key="8">
    <source>
        <dbReference type="ARBA" id="ARBA00031934"/>
    </source>
</evidence>
<evidence type="ECO:0000256" key="6">
    <source>
        <dbReference type="ARBA" id="ARBA00023157"/>
    </source>
</evidence>
<evidence type="ECO:0000256" key="7">
    <source>
        <dbReference type="ARBA" id="ARBA00023180"/>
    </source>
</evidence>
<dbReference type="InterPro" id="IPR029058">
    <property type="entry name" value="AB_hydrolase_fold"/>
</dbReference>
<gene>
    <name evidence="10" type="primary">LOC108565428</name>
</gene>
<keyword evidence="4" id="KW-0732">Signal</keyword>
<keyword evidence="9" id="KW-1185">Reference proteome</keyword>
<dbReference type="EC" id="3.1.2.22" evidence="2"/>
<keyword evidence="6" id="KW-1015">Disulfide bond</keyword>
<accession>A0ABM1N0L3</accession>
<keyword evidence="7" id="KW-0325">Glycoprotein</keyword>
<dbReference type="PANTHER" id="PTHR11247">
    <property type="entry name" value="PALMITOYL-PROTEIN THIOESTERASE/DOLICHYLDIPHOSPHATASE 1"/>
    <property type="match status" value="1"/>
</dbReference>
<dbReference type="PRINTS" id="PR00414">
    <property type="entry name" value="PPTHIESTRASE"/>
</dbReference>
<keyword evidence="5" id="KW-0378">Hydrolase</keyword>
<sequence>MKYFGAFSYSTVFYILYSLSTAECERKDSQFTPIVMWHGMGDSCCFDFSLGSIKKKLNESMPGIYVHSIKMGSNEIEDVENGFFMHPNKQIEKACEMVRNDDRLVGGFNAIGFSQGAQFLRALVQRCDGIQVKNLISIGGQHQGVYGLPNCASLDHKLCDYIRKLLNHAAYLEAVQNFLVQATYWHNPLKEDEYKKGSTFLSDINNEVNINQTYIDRLMSLEKFVMIKFEKDSMVQPIESEWFGFYKPGQSEIVDKLQDTKIYLDNRLGLQDMEMSNKLSFLSVDGDHLKFDWGWFIENILEPYLR</sequence>
<dbReference type="RefSeq" id="XP_017780363.1">
    <property type="nucleotide sequence ID" value="XM_017924874.1"/>
</dbReference>
<dbReference type="InterPro" id="IPR002472">
    <property type="entry name" value="Palm_thioest"/>
</dbReference>